<dbReference type="PANTHER" id="PTHR48005">
    <property type="entry name" value="LEUCINE RICH REPEAT KINASE 2"/>
    <property type="match status" value="1"/>
</dbReference>
<dbReference type="EMBL" id="JACEIK010002876">
    <property type="protein sequence ID" value="MCD9639260.1"/>
    <property type="molecule type" value="Genomic_DNA"/>
</dbReference>
<dbReference type="InterPro" id="IPR051420">
    <property type="entry name" value="Ser_Thr_Kinases_DiverseReg"/>
</dbReference>
<dbReference type="SUPFAM" id="SSF52058">
    <property type="entry name" value="L domain-like"/>
    <property type="match status" value="1"/>
</dbReference>
<keyword evidence="9" id="KW-1133">Transmembrane helix</keyword>
<evidence type="ECO:0000256" key="7">
    <source>
        <dbReference type="ARBA" id="ARBA00047899"/>
    </source>
</evidence>
<evidence type="ECO:0000256" key="6">
    <source>
        <dbReference type="ARBA" id="ARBA00022840"/>
    </source>
</evidence>
<dbReference type="PANTHER" id="PTHR48005:SF10">
    <property type="entry name" value="LEUCINE-RICH REPEAT RECEPTOR-LIKE TYROSINE-PROTEIN KINASE PXC3 ISOFORM X1"/>
    <property type="match status" value="1"/>
</dbReference>
<keyword evidence="5" id="KW-0418">Kinase</keyword>
<dbReference type="Gene3D" id="3.30.200.20">
    <property type="entry name" value="Phosphorylase Kinase, domain 1"/>
    <property type="match status" value="2"/>
</dbReference>
<dbReference type="EC" id="2.7.11.1" evidence="1"/>
<evidence type="ECO:0000256" key="2">
    <source>
        <dbReference type="ARBA" id="ARBA00022527"/>
    </source>
</evidence>
<evidence type="ECO:0000256" key="3">
    <source>
        <dbReference type="ARBA" id="ARBA00022679"/>
    </source>
</evidence>
<gene>
    <name evidence="10" type="ORF">HAX54_023668</name>
</gene>
<reference evidence="10 11" key="1">
    <citation type="journal article" date="2021" name="BMC Genomics">
        <title>Datura genome reveals duplications of psychoactive alkaloid biosynthetic genes and high mutation rate following tissue culture.</title>
        <authorList>
            <person name="Rajewski A."/>
            <person name="Carter-House D."/>
            <person name="Stajich J."/>
            <person name="Litt A."/>
        </authorList>
    </citation>
    <scope>NUCLEOTIDE SEQUENCE [LARGE SCALE GENOMIC DNA]</scope>
    <source>
        <strain evidence="10">AR-01</strain>
    </source>
</reference>
<evidence type="ECO:0000256" key="1">
    <source>
        <dbReference type="ARBA" id="ARBA00012513"/>
    </source>
</evidence>
<evidence type="ECO:0000313" key="11">
    <source>
        <dbReference type="Proteomes" id="UP000823775"/>
    </source>
</evidence>
<evidence type="ECO:0000256" key="8">
    <source>
        <dbReference type="ARBA" id="ARBA00048679"/>
    </source>
</evidence>
<keyword evidence="3" id="KW-0808">Transferase</keyword>
<keyword evidence="6" id="KW-0067">ATP-binding</keyword>
<dbReference type="InterPro" id="IPR032675">
    <property type="entry name" value="LRR_dom_sf"/>
</dbReference>
<comment type="caution">
    <text evidence="10">The sequence shown here is derived from an EMBL/GenBank/DDBJ whole genome shotgun (WGS) entry which is preliminary data.</text>
</comment>
<evidence type="ECO:0000313" key="10">
    <source>
        <dbReference type="EMBL" id="MCD9639260.1"/>
    </source>
</evidence>
<keyword evidence="9" id="KW-0472">Membrane</keyword>
<evidence type="ECO:0000256" key="5">
    <source>
        <dbReference type="ARBA" id="ARBA00022777"/>
    </source>
</evidence>
<keyword evidence="9" id="KW-0812">Transmembrane</keyword>
<evidence type="ECO:0000256" key="9">
    <source>
        <dbReference type="SAM" id="Phobius"/>
    </source>
</evidence>
<evidence type="ECO:0000256" key="4">
    <source>
        <dbReference type="ARBA" id="ARBA00022741"/>
    </source>
</evidence>
<dbReference type="Gene3D" id="1.10.510.10">
    <property type="entry name" value="Transferase(Phosphotransferase) domain 1"/>
    <property type="match status" value="1"/>
</dbReference>
<keyword evidence="2" id="KW-0723">Serine/threonine-protein kinase</keyword>
<protein>
    <recommendedName>
        <fullName evidence="1">non-specific serine/threonine protein kinase</fullName>
        <ecNumber evidence="1">2.7.11.1</ecNumber>
    </recommendedName>
</protein>
<sequence>MLTGQVPIFTYRTFSVETYANNSGLCGGPLEPCVLGHGRVLFVCGLVTGWALSTLLGIYLCFFGLLVVKKMLLLIKKRTKAMEIDGNQWPEEVNNDPKILKLEKFVTRMSFMELSKATSNFSLENEIGNGMLGKVYKAQVPNAWTVAIKRLQCTEDLEEEFVSEITTLEDKARLLDFPLRVKIAVSVARALSWLHHVHVVHSNISTQCVLLDENLDPKLSNFWEATLTEPNDIDSLDFTTYKKDVYRFGVVLLELLTRKESYQLSYLSLNLSTSSFASPLDVDELLLGQGFDDMVMQLLGHQVTSVLEIDKDSLADPLGEIPADIVNCSFLNRIKLENNTLEGTIPPDIGLLGRIKTFNVSNNMLTGQVPNFINATVPAESFANNPGLCGRPLEKMLLLIKNRTKVMVIDGDEWPEEVNNDPKILELEKIVTRMSFMELSKATSNFSQENEIGKGMLGKVYKALVPNGWTVAIKRLQCLEDLEEEFVSEITTLGQGFDDMVMKLLELASNCMKFIPDQRPTMQQVYQTIAAIARVHNQTEDSEIQLHMD</sequence>
<dbReference type="InterPro" id="IPR011009">
    <property type="entry name" value="Kinase-like_dom_sf"/>
</dbReference>
<keyword evidence="11" id="KW-1185">Reference proteome</keyword>
<dbReference type="SUPFAM" id="SSF56112">
    <property type="entry name" value="Protein kinase-like (PK-like)"/>
    <property type="match status" value="2"/>
</dbReference>
<dbReference type="Gene3D" id="3.80.10.10">
    <property type="entry name" value="Ribonuclease Inhibitor"/>
    <property type="match status" value="2"/>
</dbReference>
<dbReference type="Proteomes" id="UP000823775">
    <property type="component" value="Unassembled WGS sequence"/>
</dbReference>
<comment type="catalytic activity">
    <reaction evidence="7">
        <text>L-threonyl-[protein] + ATP = O-phospho-L-threonyl-[protein] + ADP + H(+)</text>
        <dbReference type="Rhea" id="RHEA:46608"/>
        <dbReference type="Rhea" id="RHEA-COMP:11060"/>
        <dbReference type="Rhea" id="RHEA-COMP:11605"/>
        <dbReference type="ChEBI" id="CHEBI:15378"/>
        <dbReference type="ChEBI" id="CHEBI:30013"/>
        <dbReference type="ChEBI" id="CHEBI:30616"/>
        <dbReference type="ChEBI" id="CHEBI:61977"/>
        <dbReference type="ChEBI" id="CHEBI:456216"/>
        <dbReference type="EC" id="2.7.11.1"/>
    </reaction>
</comment>
<organism evidence="10 11">
    <name type="scientific">Datura stramonium</name>
    <name type="common">Jimsonweed</name>
    <name type="synonym">Common thornapple</name>
    <dbReference type="NCBI Taxonomy" id="4076"/>
    <lineage>
        <taxon>Eukaryota</taxon>
        <taxon>Viridiplantae</taxon>
        <taxon>Streptophyta</taxon>
        <taxon>Embryophyta</taxon>
        <taxon>Tracheophyta</taxon>
        <taxon>Spermatophyta</taxon>
        <taxon>Magnoliopsida</taxon>
        <taxon>eudicotyledons</taxon>
        <taxon>Gunneridae</taxon>
        <taxon>Pentapetalae</taxon>
        <taxon>asterids</taxon>
        <taxon>lamiids</taxon>
        <taxon>Solanales</taxon>
        <taxon>Solanaceae</taxon>
        <taxon>Solanoideae</taxon>
        <taxon>Datureae</taxon>
        <taxon>Datura</taxon>
    </lineage>
</organism>
<keyword evidence="4" id="KW-0547">Nucleotide-binding</keyword>
<proteinExistence type="predicted"/>
<accession>A0ABS8UWP8</accession>
<comment type="catalytic activity">
    <reaction evidence="8">
        <text>L-seryl-[protein] + ATP = O-phospho-L-seryl-[protein] + ADP + H(+)</text>
        <dbReference type="Rhea" id="RHEA:17989"/>
        <dbReference type="Rhea" id="RHEA-COMP:9863"/>
        <dbReference type="Rhea" id="RHEA-COMP:11604"/>
        <dbReference type="ChEBI" id="CHEBI:15378"/>
        <dbReference type="ChEBI" id="CHEBI:29999"/>
        <dbReference type="ChEBI" id="CHEBI:30616"/>
        <dbReference type="ChEBI" id="CHEBI:83421"/>
        <dbReference type="ChEBI" id="CHEBI:456216"/>
        <dbReference type="EC" id="2.7.11.1"/>
    </reaction>
</comment>
<feature type="transmembrane region" description="Helical" evidence="9">
    <location>
        <begin position="40"/>
        <end position="68"/>
    </location>
</feature>
<name>A0ABS8UWP8_DATST</name>